<dbReference type="AlphaFoldDB" id="A0A926JNY5"/>
<evidence type="ECO:0000259" key="7">
    <source>
        <dbReference type="Pfam" id="PF00082"/>
    </source>
</evidence>
<protein>
    <submittedName>
        <fullName evidence="8">S8 family serine peptidase</fullName>
    </submittedName>
</protein>
<dbReference type="PROSITE" id="PS00136">
    <property type="entry name" value="SUBTILASE_ASP"/>
    <property type="match status" value="1"/>
</dbReference>
<reference evidence="8 9" key="1">
    <citation type="submission" date="2020-09" db="EMBL/GenBank/DDBJ databases">
        <title>Sinomicrobium weinanense sp. nov., a halophilic bacteria isolated from saline-alkali soil.</title>
        <authorList>
            <person name="Wu P."/>
            <person name="Ren H."/>
            <person name="Mei Y."/>
            <person name="Liang Y."/>
            <person name="Chen Z."/>
        </authorList>
    </citation>
    <scope>NUCLEOTIDE SEQUENCE [LARGE SCALE GENOMIC DNA]</scope>
    <source>
        <strain evidence="8 9">FJxs</strain>
    </source>
</reference>
<accession>A0A926JNY5</accession>
<gene>
    <name evidence="8" type="ORF">IBL28_02315</name>
</gene>
<evidence type="ECO:0000256" key="1">
    <source>
        <dbReference type="ARBA" id="ARBA00011073"/>
    </source>
</evidence>
<comment type="caution">
    <text evidence="8">The sequence shown here is derived from an EMBL/GenBank/DDBJ whole genome shotgun (WGS) entry which is preliminary data.</text>
</comment>
<evidence type="ECO:0000256" key="3">
    <source>
        <dbReference type="ARBA" id="ARBA00022801"/>
    </source>
</evidence>
<evidence type="ECO:0000313" key="9">
    <source>
        <dbReference type="Proteomes" id="UP000653730"/>
    </source>
</evidence>
<dbReference type="EMBL" id="JACVDC010000003">
    <property type="protein sequence ID" value="MBC9794788.1"/>
    <property type="molecule type" value="Genomic_DNA"/>
</dbReference>
<dbReference type="PANTHER" id="PTHR43806">
    <property type="entry name" value="PEPTIDASE S8"/>
    <property type="match status" value="1"/>
</dbReference>
<evidence type="ECO:0000256" key="5">
    <source>
        <dbReference type="PROSITE-ProRule" id="PRU01240"/>
    </source>
</evidence>
<dbReference type="InterPro" id="IPR050131">
    <property type="entry name" value="Peptidase_S8_subtilisin-like"/>
</dbReference>
<keyword evidence="2 5" id="KW-0645">Protease</keyword>
<feature type="active site" description="Charge relay system" evidence="5">
    <location>
        <position position="203"/>
    </location>
</feature>
<dbReference type="PROSITE" id="PS51892">
    <property type="entry name" value="SUBTILASE"/>
    <property type="match status" value="1"/>
</dbReference>
<evidence type="ECO:0000313" key="8">
    <source>
        <dbReference type="EMBL" id="MBC9794788.1"/>
    </source>
</evidence>
<evidence type="ECO:0000256" key="2">
    <source>
        <dbReference type="ARBA" id="ARBA00022670"/>
    </source>
</evidence>
<dbReference type="Gene3D" id="3.40.50.200">
    <property type="entry name" value="Peptidase S8/S53 domain"/>
    <property type="match status" value="1"/>
</dbReference>
<dbReference type="InterPro" id="IPR036852">
    <property type="entry name" value="Peptidase_S8/S53_dom_sf"/>
</dbReference>
<keyword evidence="9" id="KW-1185">Reference proteome</keyword>
<dbReference type="PROSITE" id="PS00138">
    <property type="entry name" value="SUBTILASE_SER"/>
    <property type="match status" value="1"/>
</dbReference>
<evidence type="ECO:0000256" key="6">
    <source>
        <dbReference type="RuleBase" id="RU003355"/>
    </source>
</evidence>
<organism evidence="8 9">
    <name type="scientific">Sinomicrobium weinanense</name>
    <dbReference type="NCBI Taxonomy" id="2842200"/>
    <lineage>
        <taxon>Bacteria</taxon>
        <taxon>Pseudomonadati</taxon>
        <taxon>Bacteroidota</taxon>
        <taxon>Flavobacteriia</taxon>
        <taxon>Flavobacteriales</taxon>
        <taxon>Flavobacteriaceae</taxon>
        <taxon>Sinomicrobium</taxon>
    </lineage>
</organism>
<feature type="active site" description="Charge relay system" evidence="5">
    <location>
        <position position="364"/>
    </location>
</feature>
<keyword evidence="4 5" id="KW-0720">Serine protease</keyword>
<keyword evidence="3 5" id="KW-0378">Hydrolase</keyword>
<dbReference type="InterPro" id="IPR000209">
    <property type="entry name" value="Peptidase_S8/S53_dom"/>
</dbReference>
<sequence>MKPHLLIKLNDSSSIPQYEYWEDLIHDKQDLKKDFLPEIDRIIRHKYHLDFFPAQNYASKYREWTMDEINSGLNRIYRLILLTNNPDIPEQLVKDISLLPSVSYVKPGRVMASHIPEKELAGAQSLSSKYVDNSIYLKESHLITRGSKDVIIAVLDTGIETNHPELRNKFTPGKDLVNIIDEEKKFIGDFLDMDDIPDDNVGHGTHVAGILISRGIKMPIGVAPACRIMPIKVLGALKNGDKLVGAGLVDDIDAGIKYAVDHGADIINMSLGIKHSGGGLPHEDIINYVLKKNVFVVAASGNDGRNDKYYPGALDGVFAVGASDNTGNIAPFSTYGGHVSVSAPGINVYSTYLDDGYALSSGTSQAAPYVSGTVALLKSYALEKGKKADNDLISYVLKNTCDKFSTQYKDQKSGYGRINVLDALKLLRYNL</sequence>
<dbReference type="InterPro" id="IPR023827">
    <property type="entry name" value="Peptidase_S8_Asp-AS"/>
</dbReference>
<dbReference type="RefSeq" id="WP_187963946.1">
    <property type="nucleotide sequence ID" value="NZ_JACVDC010000003.1"/>
</dbReference>
<dbReference type="Proteomes" id="UP000653730">
    <property type="component" value="Unassembled WGS sequence"/>
</dbReference>
<dbReference type="SUPFAM" id="SSF52743">
    <property type="entry name" value="Subtilisin-like"/>
    <property type="match status" value="1"/>
</dbReference>
<dbReference type="GO" id="GO:0004252">
    <property type="term" value="F:serine-type endopeptidase activity"/>
    <property type="evidence" value="ECO:0007669"/>
    <property type="project" value="UniProtKB-UniRule"/>
</dbReference>
<evidence type="ECO:0000256" key="4">
    <source>
        <dbReference type="ARBA" id="ARBA00022825"/>
    </source>
</evidence>
<comment type="similarity">
    <text evidence="1 5 6">Belongs to the peptidase S8 family.</text>
</comment>
<dbReference type="InterPro" id="IPR015500">
    <property type="entry name" value="Peptidase_S8_subtilisin-rel"/>
</dbReference>
<feature type="active site" description="Charge relay system" evidence="5">
    <location>
        <position position="156"/>
    </location>
</feature>
<proteinExistence type="inferred from homology"/>
<feature type="domain" description="Peptidase S8/S53" evidence="7">
    <location>
        <begin position="148"/>
        <end position="416"/>
    </location>
</feature>
<dbReference type="GO" id="GO:0006508">
    <property type="term" value="P:proteolysis"/>
    <property type="evidence" value="ECO:0007669"/>
    <property type="project" value="UniProtKB-KW"/>
</dbReference>
<dbReference type="Pfam" id="PF00082">
    <property type="entry name" value="Peptidase_S8"/>
    <property type="match status" value="1"/>
</dbReference>
<dbReference type="PRINTS" id="PR00723">
    <property type="entry name" value="SUBTILISIN"/>
</dbReference>
<dbReference type="InterPro" id="IPR023828">
    <property type="entry name" value="Peptidase_S8_Ser-AS"/>
</dbReference>
<name>A0A926JNY5_9FLAO</name>
<dbReference type="PANTHER" id="PTHR43806:SF11">
    <property type="entry name" value="CEREVISIN-RELATED"/>
    <property type="match status" value="1"/>
</dbReference>